<dbReference type="EMBL" id="JAPFFJ010000014">
    <property type="protein sequence ID" value="KAJ6410747.1"/>
    <property type="molecule type" value="Genomic_DNA"/>
</dbReference>
<accession>A0AAD6JT80</accession>
<comment type="caution">
    <text evidence="2">The sequence shown here is derived from an EMBL/GenBank/DDBJ whole genome shotgun (WGS) entry which is preliminary data.</text>
</comment>
<name>A0AAD6JT80_9ROSI</name>
<organism evidence="2 3">
    <name type="scientific">Salix udensis</name>
    <dbReference type="NCBI Taxonomy" id="889485"/>
    <lineage>
        <taxon>Eukaryota</taxon>
        <taxon>Viridiplantae</taxon>
        <taxon>Streptophyta</taxon>
        <taxon>Embryophyta</taxon>
        <taxon>Tracheophyta</taxon>
        <taxon>Spermatophyta</taxon>
        <taxon>Magnoliopsida</taxon>
        <taxon>eudicotyledons</taxon>
        <taxon>Gunneridae</taxon>
        <taxon>Pentapetalae</taxon>
        <taxon>rosids</taxon>
        <taxon>fabids</taxon>
        <taxon>Malpighiales</taxon>
        <taxon>Salicaceae</taxon>
        <taxon>Saliceae</taxon>
        <taxon>Salix</taxon>
    </lineage>
</organism>
<gene>
    <name evidence="2" type="ORF">OIU84_007494</name>
</gene>
<protein>
    <submittedName>
        <fullName evidence="2">Uncharacterized protein</fullName>
    </submittedName>
</protein>
<evidence type="ECO:0000313" key="2">
    <source>
        <dbReference type="EMBL" id="KAJ6410747.1"/>
    </source>
</evidence>
<evidence type="ECO:0000256" key="1">
    <source>
        <dbReference type="SAM" id="MobiDB-lite"/>
    </source>
</evidence>
<keyword evidence="3" id="KW-1185">Reference proteome</keyword>
<evidence type="ECO:0000313" key="3">
    <source>
        <dbReference type="Proteomes" id="UP001162972"/>
    </source>
</evidence>
<sequence>MTPKVEEGKLQGNNSGRVSSCTVSLQTDLGLPASLRQNEPDFFAVNCLMRLMGKLKRQKATRAILRSTTSVFGGGKMTSSTKEEKLIGWDLLPSSWLVHALKTCGASKGNLGLAGADSLM</sequence>
<feature type="region of interest" description="Disordered" evidence="1">
    <location>
        <begin position="1"/>
        <end position="20"/>
    </location>
</feature>
<reference evidence="2 3" key="1">
    <citation type="journal article" date="2023" name="Int. J. Mol. Sci.">
        <title>De Novo Assembly and Annotation of 11 Diverse Shrub Willow (Salix) Genomes Reveals Novel Gene Organization in Sex-Linked Regions.</title>
        <authorList>
            <person name="Hyden B."/>
            <person name="Feng K."/>
            <person name="Yates T.B."/>
            <person name="Jawdy S."/>
            <person name="Cereghino C."/>
            <person name="Smart L.B."/>
            <person name="Muchero W."/>
        </authorList>
    </citation>
    <scope>NUCLEOTIDE SEQUENCE [LARGE SCALE GENOMIC DNA]</scope>
    <source>
        <tissue evidence="2">Shoot tip</tissue>
    </source>
</reference>
<dbReference type="AlphaFoldDB" id="A0AAD6JT80"/>
<dbReference type="Proteomes" id="UP001162972">
    <property type="component" value="Chromosome 15Z"/>
</dbReference>
<feature type="compositionally biased region" description="Polar residues" evidence="1">
    <location>
        <begin position="11"/>
        <end position="20"/>
    </location>
</feature>
<proteinExistence type="predicted"/>